<keyword evidence="1" id="KW-0812">Transmembrane</keyword>
<accession>A0A9D3MYV7</accession>
<organism evidence="2 3">
    <name type="scientific">Anguilla anguilla</name>
    <name type="common">European freshwater eel</name>
    <name type="synonym">Muraena anguilla</name>
    <dbReference type="NCBI Taxonomy" id="7936"/>
    <lineage>
        <taxon>Eukaryota</taxon>
        <taxon>Metazoa</taxon>
        <taxon>Chordata</taxon>
        <taxon>Craniata</taxon>
        <taxon>Vertebrata</taxon>
        <taxon>Euteleostomi</taxon>
        <taxon>Actinopterygii</taxon>
        <taxon>Neopterygii</taxon>
        <taxon>Teleostei</taxon>
        <taxon>Anguilliformes</taxon>
        <taxon>Anguillidae</taxon>
        <taxon>Anguilla</taxon>
    </lineage>
</organism>
<sequence>MEWRPAPAWGCGKLRPGRRRLHVCLLRVTDIIQADGSLPMDPLRGGGGGLGCAVFSFPALFLEIVDLLVDCFRRDAGRFWDTPVFCAWRTGLGQAVGRA</sequence>
<protein>
    <submittedName>
        <fullName evidence="2">Uncharacterized protein</fullName>
    </submittedName>
</protein>
<keyword evidence="3" id="KW-1185">Reference proteome</keyword>
<proteinExistence type="predicted"/>
<dbReference type="Proteomes" id="UP001044222">
    <property type="component" value="Unassembled WGS sequence"/>
</dbReference>
<keyword evidence="1" id="KW-0472">Membrane</keyword>
<keyword evidence="1" id="KW-1133">Transmembrane helix</keyword>
<dbReference type="EMBL" id="JAFIRN010000001">
    <property type="protein sequence ID" value="KAG5855850.1"/>
    <property type="molecule type" value="Genomic_DNA"/>
</dbReference>
<name>A0A9D3MYV7_ANGAN</name>
<evidence type="ECO:0000313" key="2">
    <source>
        <dbReference type="EMBL" id="KAG5855850.1"/>
    </source>
</evidence>
<gene>
    <name evidence="2" type="ORF">ANANG_G00000990</name>
</gene>
<comment type="caution">
    <text evidence="2">The sequence shown here is derived from an EMBL/GenBank/DDBJ whole genome shotgun (WGS) entry which is preliminary data.</text>
</comment>
<dbReference type="AlphaFoldDB" id="A0A9D3MYV7"/>
<evidence type="ECO:0000256" key="1">
    <source>
        <dbReference type="SAM" id="Phobius"/>
    </source>
</evidence>
<feature type="transmembrane region" description="Helical" evidence="1">
    <location>
        <begin position="48"/>
        <end position="69"/>
    </location>
</feature>
<evidence type="ECO:0000313" key="3">
    <source>
        <dbReference type="Proteomes" id="UP001044222"/>
    </source>
</evidence>
<reference evidence="2" key="1">
    <citation type="submission" date="2021-01" db="EMBL/GenBank/DDBJ databases">
        <title>A chromosome-scale assembly of European eel, Anguilla anguilla.</title>
        <authorList>
            <person name="Henkel C."/>
            <person name="Jong-Raadsen S.A."/>
            <person name="Dufour S."/>
            <person name="Weltzien F.-A."/>
            <person name="Palstra A.P."/>
            <person name="Pelster B."/>
            <person name="Spaink H.P."/>
            <person name="Van Den Thillart G.E."/>
            <person name="Jansen H."/>
            <person name="Zahm M."/>
            <person name="Klopp C."/>
            <person name="Cedric C."/>
            <person name="Louis A."/>
            <person name="Berthelot C."/>
            <person name="Parey E."/>
            <person name="Roest Crollius H."/>
            <person name="Montfort J."/>
            <person name="Robinson-Rechavi M."/>
            <person name="Bucao C."/>
            <person name="Bouchez O."/>
            <person name="Gislard M."/>
            <person name="Lluch J."/>
            <person name="Milhes M."/>
            <person name="Lampietro C."/>
            <person name="Lopez Roques C."/>
            <person name="Donnadieu C."/>
            <person name="Braasch I."/>
            <person name="Desvignes T."/>
            <person name="Postlethwait J."/>
            <person name="Bobe J."/>
            <person name="Guiguen Y."/>
            <person name="Dirks R."/>
        </authorList>
    </citation>
    <scope>NUCLEOTIDE SEQUENCE</scope>
    <source>
        <strain evidence="2">Tag_6206</strain>
        <tissue evidence="2">Liver</tissue>
    </source>
</reference>